<evidence type="ECO:0000256" key="3">
    <source>
        <dbReference type="ARBA" id="ARBA00022617"/>
    </source>
</evidence>
<dbReference type="PANTHER" id="PTHR24305">
    <property type="entry name" value="CYTOCHROME P450"/>
    <property type="match status" value="1"/>
</dbReference>
<keyword evidence="3" id="KW-0349">Heme</keyword>
<comment type="caution">
    <text evidence="6">The sequence shown here is derived from an EMBL/GenBank/DDBJ whole genome shotgun (WGS) entry which is preliminary data.</text>
</comment>
<evidence type="ECO:0000256" key="1">
    <source>
        <dbReference type="ARBA" id="ARBA00001971"/>
    </source>
</evidence>
<evidence type="ECO:0000256" key="5">
    <source>
        <dbReference type="ARBA" id="ARBA00023004"/>
    </source>
</evidence>
<organism evidence="6 7">
    <name type="scientific">Fusarium xylarioides</name>
    <dbReference type="NCBI Taxonomy" id="221167"/>
    <lineage>
        <taxon>Eukaryota</taxon>
        <taxon>Fungi</taxon>
        <taxon>Dikarya</taxon>
        <taxon>Ascomycota</taxon>
        <taxon>Pezizomycotina</taxon>
        <taxon>Sordariomycetes</taxon>
        <taxon>Hypocreomycetidae</taxon>
        <taxon>Hypocreales</taxon>
        <taxon>Nectriaceae</taxon>
        <taxon>Fusarium</taxon>
        <taxon>Fusarium fujikuroi species complex</taxon>
    </lineage>
</organism>
<keyword evidence="4" id="KW-0479">Metal-binding</keyword>
<dbReference type="Pfam" id="PF00067">
    <property type="entry name" value="p450"/>
    <property type="match status" value="1"/>
</dbReference>
<dbReference type="Proteomes" id="UP000750502">
    <property type="component" value="Unassembled WGS sequence"/>
</dbReference>
<keyword evidence="7" id="KW-1185">Reference proteome</keyword>
<dbReference type="EMBL" id="JADFTT010000627">
    <property type="protein sequence ID" value="KAG5759689.1"/>
    <property type="molecule type" value="Genomic_DNA"/>
</dbReference>
<dbReference type="Gene3D" id="1.10.630.10">
    <property type="entry name" value="Cytochrome P450"/>
    <property type="match status" value="1"/>
</dbReference>
<comment type="similarity">
    <text evidence="2">Belongs to the cytochrome P450 family.</text>
</comment>
<proteinExistence type="inferred from homology"/>
<dbReference type="SUPFAM" id="SSF48264">
    <property type="entry name" value="Cytochrome P450"/>
    <property type="match status" value="1"/>
</dbReference>
<dbReference type="GO" id="GO:0005506">
    <property type="term" value="F:iron ion binding"/>
    <property type="evidence" value="ECO:0007669"/>
    <property type="project" value="InterPro"/>
</dbReference>
<dbReference type="GO" id="GO:0016705">
    <property type="term" value="F:oxidoreductase activity, acting on paired donors, with incorporation or reduction of molecular oxygen"/>
    <property type="evidence" value="ECO:0007669"/>
    <property type="project" value="InterPro"/>
</dbReference>
<protein>
    <recommendedName>
        <fullName evidence="8">Cytochrome P450 monooxygenase</fullName>
    </recommendedName>
</protein>
<evidence type="ECO:0000313" key="6">
    <source>
        <dbReference type="EMBL" id="KAG5759689.1"/>
    </source>
</evidence>
<dbReference type="AlphaFoldDB" id="A0A9P7HHF9"/>
<name>A0A9P7HHF9_9HYPO</name>
<evidence type="ECO:0008006" key="8">
    <source>
        <dbReference type="Google" id="ProtNLM"/>
    </source>
</evidence>
<reference evidence="6" key="1">
    <citation type="journal article" date="2020" name="bioRxiv">
        <title>Historical genomics reveals the evolutionary mechanisms behind multiple outbreaks of the host-specific coffee wilt pathogen Fusarium xylarioides.</title>
        <authorList>
            <person name="Peck D."/>
            <person name="Nowell R.W."/>
            <person name="Flood J."/>
            <person name="Ryan M.J."/>
            <person name="Barraclough T.G."/>
        </authorList>
    </citation>
    <scope>NUCLEOTIDE SEQUENCE</scope>
    <source>
        <strain evidence="6">IMI 127659i</strain>
    </source>
</reference>
<dbReference type="PANTHER" id="PTHR24305:SF210">
    <property type="entry name" value="CYTOCHROME P450 MONOOXYGENASE ASQL-RELATED"/>
    <property type="match status" value="1"/>
</dbReference>
<evidence type="ECO:0000256" key="4">
    <source>
        <dbReference type="ARBA" id="ARBA00022723"/>
    </source>
</evidence>
<dbReference type="GO" id="GO:0004497">
    <property type="term" value="F:monooxygenase activity"/>
    <property type="evidence" value="ECO:0007669"/>
    <property type="project" value="InterPro"/>
</dbReference>
<dbReference type="OrthoDB" id="1470350at2759"/>
<accession>A0A9P7HHF9</accession>
<gene>
    <name evidence="6" type="ORF">H9Q72_012181</name>
</gene>
<dbReference type="PRINTS" id="PR00463">
    <property type="entry name" value="EP450I"/>
</dbReference>
<dbReference type="InterPro" id="IPR036396">
    <property type="entry name" value="Cyt_P450_sf"/>
</dbReference>
<dbReference type="GO" id="GO:0020037">
    <property type="term" value="F:heme binding"/>
    <property type="evidence" value="ECO:0007669"/>
    <property type="project" value="InterPro"/>
</dbReference>
<dbReference type="InterPro" id="IPR050121">
    <property type="entry name" value="Cytochrome_P450_monoxygenase"/>
</dbReference>
<keyword evidence="5" id="KW-0408">Iron</keyword>
<evidence type="ECO:0000256" key="2">
    <source>
        <dbReference type="ARBA" id="ARBA00010617"/>
    </source>
</evidence>
<dbReference type="InterPro" id="IPR002401">
    <property type="entry name" value="Cyt_P450_E_grp-I"/>
</dbReference>
<dbReference type="InterPro" id="IPR001128">
    <property type="entry name" value="Cyt_P450"/>
</dbReference>
<reference evidence="6" key="2">
    <citation type="submission" date="2020-10" db="EMBL/GenBank/DDBJ databases">
        <authorList>
            <person name="Peck L.D."/>
            <person name="Nowell R.W."/>
            <person name="Flood J."/>
            <person name="Ryan M.J."/>
            <person name="Barraclough T.G."/>
        </authorList>
    </citation>
    <scope>NUCLEOTIDE SEQUENCE</scope>
    <source>
        <strain evidence="6">IMI 127659i</strain>
    </source>
</reference>
<evidence type="ECO:0000313" key="7">
    <source>
        <dbReference type="Proteomes" id="UP000750502"/>
    </source>
</evidence>
<comment type="cofactor">
    <cofactor evidence="1">
        <name>heme</name>
        <dbReference type="ChEBI" id="CHEBI:30413"/>
    </cofactor>
</comment>
<sequence length="318" mass="35808">MQEVHKKYGDVVRIAPNEPSFNSAAAYKEIYSHVSKNSDVFLKSDVLYKSELNTSRPDIVFVRDSGDHRIQRKSLSYAFSPQALRKTESVVSHYVDQFVQRLGQHGGPKSAGVDASTVYNWLTFDIIADLTFGKSFNSILDWKSSVWVSLLLEFTNHLTLLPVINRLSIPSFVLSILMPTSLRRGLELHDKMTKAMISHRVQSGATNNREDFFAHIIRQRNFDENHLREQAKVLMLAGSETTATFLTGVTYLLLKNPDTLATLQKEIRSSFSSREEITGDSTTGMLYLNSVIEEGLRLFPPAPFGLPRVCPGAYCVSR</sequence>